<sequence>MDFSFTDEQQMLRDAVSGFLAARYDLAKSRTAVKTGPGWQPEIWRGLAELDVLGVTLPEESGGSGGGPIEGMIIAEELGRALVVEPYVDTVVIGGGLLRRAGGERPGELLKGIADGSVRLAFAALEPQSGEVRHDVSTTARRDGDDWVIDGTKIVVTGVPVATHLIVSARTSGERRDQDGISLFLVEFDPAAPPAGVEVHQYRTIDDRVAADLTFADLRLPANSLLGDEGRAWAAIDATIDEAIAAVASEAVGLMRKVLDDTVEYTEQRQQFGVPISSFQVLQHRMVDMLIELEQSIAAAYLAAYAVEAEPAERARAVSAAKVTIGRATRFIGQNSVQLHGAMGMTEELAIGHYFKRLTAIEYEFGSSSDHLARYIASTKP</sequence>
<reference evidence="10" key="1">
    <citation type="journal article" date="2014" name="Int. J. Syst. Evol. Microbiol.">
        <title>Complete genome sequence of Corynebacterium casei LMG S-19264T (=DSM 44701T), isolated from a smear-ripened cheese.</title>
        <authorList>
            <consortium name="US DOE Joint Genome Institute (JGI-PGF)"/>
            <person name="Walter F."/>
            <person name="Albersmeier A."/>
            <person name="Kalinowski J."/>
            <person name="Ruckert C."/>
        </authorList>
    </citation>
    <scope>NUCLEOTIDE SEQUENCE</scope>
    <source>
        <strain evidence="10">CGMCC 4.3508</strain>
    </source>
</reference>
<dbReference type="InterPro" id="IPR036250">
    <property type="entry name" value="AcylCo_DH-like_C"/>
</dbReference>
<dbReference type="Gene3D" id="1.20.140.10">
    <property type="entry name" value="Butyryl-CoA Dehydrogenase, subunit A, domain 3"/>
    <property type="match status" value="1"/>
</dbReference>
<comment type="caution">
    <text evidence="10">The sequence shown here is derived from an EMBL/GenBank/DDBJ whole genome shotgun (WGS) entry which is preliminary data.</text>
</comment>
<dbReference type="EMBL" id="BMMH01000011">
    <property type="protein sequence ID" value="GGL27251.1"/>
    <property type="molecule type" value="Genomic_DNA"/>
</dbReference>
<dbReference type="CDD" id="cd00567">
    <property type="entry name" value="ACAD"/>
    <property type="match status" value="1"/>
</dbReference>
<dbReference type="Gene3D" id="2.40.110.10">
    <property type="entry name" value="Butyryl-CoA Dehydrogenase, subunit A, domain 2"/>
    <property type="match status" value="1"/>
</dbReference>
<dbReference type="GO" id="GO:0050660">
    <property type="term" value="F:flavin adenine dinucleotide binding"/>
    <property type="evidence" value="ECO:0007669"/>
    <property type="project" value="InterPro"/>
</dbReference>
<keyword evidence="3 6" id="KW-0285">Flavoprotein</keyword>
<dbReference type="Pfam" id="PF02770">
    <property type="entry name" value="Acyl-CoA_dh_M"/>
    <property type="match status" value="1"/>
</dbReference>
<dbReference type="Pfam" id="PF00441">
    <property type="entry name" value="Acyl-CoA_dh_1"/>
    <property type="match status" value="1"/>
</dbReference>
<dbReference type="GO" id="GO:0003995">
    <property type="term" value="F:acyl-CoA dehydrogenase activity"/>
    <property type="evidence" value="ECO:0007669"/>
    <property type="project" value="TreeGrafter"/>
</dbReference>
<feature type="domain" description="Acyl-CoA dehydrogenase/oxidase N-terminal" evidence="9">
    <location>
        <begin position="6"/>
        <end position="91"/>
    </location>
</feature>
<name>A0A917VVW4_9NOCA</name>
<protein>
    <submittedName>
        <fullName evidence="10">Acyl-CoA dehydrogenase</fullName>
    </submittedName>
</protein>
<proteinExistence type="inferred from homology"/>
<dbReference type="Pfam" id="PF02771">
    <property type="entry name" value="Acyl-CoA_dh_N"/>
    <property type="match status" value="1"/>
</dbReference>
<evidence type="ECO:0000259" key="9">
    <source>
        <dbReference type="Pfam" id="PF02771"/>
    </source>
</evidence>
<feature type="domain" description="Acyl-CoA dehydrogenase/oxidase C-terminal" evidence="7">
    <location>
        <begin position="233"/>
        <end position="368"/>
    </location>
</feature>
<evidence type="ECO:0000256" key="1">
    <source>
        <dbReference type="ARBA" id="ARBA00001974"/>
    </source>
</evidence>
<evidence type="ECO:0000259" key="8">
    <source>
        <dbReference type="Pfam" id="PF02770"/>
    </source>
</evidence>
<keyword evidence="11" id="KW-1185">Reference proteome</keyword>
<keyword evidence="5 6" id="KW-0560">Oxidoreductase</keyword>
<evidence type="ECO:0000256" key="2">
    <source>
        <dbReference type="ARBA" id="ARBA00009347"/>
    </source>
</evidence>
<gene>
    <name evidence="10" type="ORF">GCM10011588_47520</name>
</gene>
<organism evidence="10 11">
    <name type="scientific">Nocardia jinanensis</name>
    <dbReference type="NCBI Taxonomy" id="382504"/>
    <lineage>
        <taxon>Bacteria</taxon>
        <taxon>Bacillati</taxon>
        <taxon>Actinomycetota</taxon>
        <taxon>Actinomycetes</taxon>
        <taxon>Mycobacteriales</taxon>
        <taxon>Nocardiaceae</taxon>
        <taxon>Nocardia</taxon>
    </lineage>
</organism>
<dbReference type="Gene3D" id="1.10.540.10">
    <property type="entry name" value="Acyl-CoA dehydrogenase/oxidase, N-terminal domain"/>
    <property type="match status" value="1"/>
</dbReference>
<dbReference type="PANTHER" id="PTHR43884:SF20">
    <property type="entry name" value="ACYL-COA DEHYDROGENASE FADE28"/>
    <property type="match status" value="1"/>
</dbReference>
<dbReference type="RefSeq" id="WP_062999886.1">
    <property type="nucleotide sequence ID" value="NZ_BMMH01000011.1"/>
</dbReference>
<accession>A0A917VVW4</accession>
<dbReference type="InterPro" id="IPR009075">
    <property type="entry name" value="AcylCo_DH/oxidase_C"/>
</dbReference>
<dbReference type="InterPro" id="IPR013786">
    <property type="entry name" value="AcylCoA_DH/ox_N"/>
</dbReference>
<keyword evidence="4 6" id="KW-0274">FAD</keyword>
<dbReference type="InterPro" id="IPR046373">
    <property type="entry name" value="Acyl-CoA_Oxase/DH_mid-dom_sf"/>
</dbReference>
<evidence type="ECO:0000259" key="7">
    <source>
        <dbReference type="Pfam" id="PF00441"/>
    </source>
</evidence>
<dbReference type="InterPro" id="IPR009100">
    <property type="entry name" value="AcylCoA_DH/oxidase_NM_dom_sf"/>
</dbReference>
<evidence type="ECO:0000313" key="11">
    <source>
        <dbReference type="Proteomes" id="UP000638263"/>
    </source>
</evidence>
<evidence type="ECO:0000256" key="6">
    <source>
        <dbReference type="RuleBase" id="RU362125"/>
    </source>
</evidence>
<evidence type="ECO:0000256" key="3">
    <source>
        <dbReference type="ARBA" id="ARBA00022630"/>
    </source>
</evidence>
<evidence type="ECO:0000256" key="4">
    <source>
        <dbReference type="ARBA" id="ARBA00022827"/>
    </source>
</evidence>
<dbReference type="InterPro" id="IPR006091">
    <property type="entry name" value="Acyl-CoA_Oxase/DH_mid-dom"/>
</dbReference>
<dbReference type="AlphaFoldDB" id="A0A917VVW4"/>
<feature type="domain" description="Acyl-CoA oxidase/dehydrogenase middle" evidence="8">
    <location>
        <begin position="121"/>
        <end position="215"/>
    </location>
</feature>
<dbReference type="PANTHER" id="PTHR43884">
    <property type="entry name" value="ACYL-COA DEHYDROGENASE"/>
    <property type="match status" value="1"/>
</dbReference>
<dbReference type="SUPFAM" id="SSF56645">
    <property type="entry name" value="Acyl-CoA dehydrogenase NM domain-like"/>
    <property type="match status" value="1"/>
</dbReference>
<dbReference type="InterPro" id="IPR037069">
    <property type="entry name" value="AcylCoA_DH/ox_N_sf"/>
</dbReference>
<evidence type="ECO:0000313" key="10">
    <source>
        <dbReference type="EMBL" id="GGL27251.1"/>
    </source>
</evidence>
<comment type="cofactor">
    <cofactor evidence="1 6">
        <name>FAD</name>
        <dbReference type="ChEBI" id="CHEBI:57692"/>
    </cofactor>
</comment>
<reference evidence="10" key="2">
    <citation type="submission" date="2020-09" db="EMBL/GenBank/DDBJ databases">
        <authorList>
            <person name="Sun Q."/>
            <person name="Zhou Y."/>
        </authorList>
    </citation>
    <scope>NUCLEOTIDE SEQUENCE</scope>
    <source>
        <strain evidence="10">CGMCC 4.3508</strain>
    </source>
</reference>
<dbReference type="SUPFAM" id="SSF47203">
    <property type="entry name" value="Acyl-CoA dehydrogenase C-terminal domain-like"/>
    <property type="match status" value="1"/>
</dbReference>
<dbReference type="Proteomes" id="UP000638263">
    <property type="component" value="Unassembled WGS sequence"/>
</dbReference>
<comment type="similarity">
    <text evidence="2 6">Belongs to the acyl-CoA dehydrogenase family.</text>
</comment>
<evidence type="ECO:0000256" key="5">
    <source>
        <dbReference type="ARBA" id="ARBA00023002"/>
    </source>
</evidence>